<dbReference type="PANTHER" id="PTHR45638:SF4">
    <property type="entry name" value="CYCLIC NUCLEOTIDE-BINDING DOMAIN-CONTAINING PROTEIN"/>
    <property type="match status" value="1"/>
</dbReference>
<feature type="transmembrane region" description="Helical" evidence="11">
    <location>
        <begin position="448"/>
        <end position="472"/>
    </location>
</feature>
<dbReference type="FunFam" id="1.10.287.630:FF:000001">
    <property type="entry name" value="Cyclic nucleotide-gated channel alpha 3"/>
    <property type="match status" value="1"/>
</dbReference>
<evidence type="ECO:0000256" key="7">
    <source>
        <dbReference type="ARBA" id="ARBA00023286"/>
    </source>
</evidence>
<dbReference type="VEuPathDB" id="VectorBase:BGLAX_036175"/>
<feature type="transmembrane region" description="Helical" evidence="11">
    <location>
        <begin position="521"/>
        <end position="543"/>
    </location>
</feature>
<evidence type="ECO:0000313" key="16">
    <source>
        <dbReference type="RefSeq" id="XP_055868702.1"/>
    </source>
</evidence>
<keyword evidence="3 11" id="KW-0812">Transmembrane</keyword>
<dbReference type="InterPro" id="IPR000595">
    <property type="entry name" value="cNMP-bd_dom"/>
</dbReference>
<dbReference type="InterPro" id="IPR018488">
    <property type="entry name" value="cNMP-bd_CS"/>
</dbReference>
<dbReference type="Gene3D" id="1.10.287.70">
    <property type="match status" value="1"/>
</dbReference>
<evidence type="ECO:0000313" key="13">
    <source>
        <dbReference type="EnsemblMetazoa" id="BGLB016836-PA"/>
    </source>
</evidence>
<dbReference type="SMART" id="SM00100">
    <property type="entry name" value="cNMP"/>
    <property type="match status" value="1"/>
</dbReference>
<dbReference type="PROSITE" id="PS00889">
    <property type="entry name" value="CNMP_BINDING_2"/>
    <property type="match status" value="1"/>
</dbReference>
<dbReference type="InterPro" id="IPR050866">
    <property type="entry name" value="CNG_cation_channel"/>
</dbReference>
<dbReference type="Proteomes" id="UP000076420">
    <property type="component" value="Unassembled WGS sequence"/>
</dbReference>
<dbReference type="GO" id="GO:0005223">
    <property type="term" value="F:intracellularly cGMP-activated cation channel activity"/>
    <property type="evidence" value="ECO:0007669"/>
    <property type="project" value="TreeGrafter"/>
</dbReference>
<feature type="region of interest" description="Disordered" evidence="10">
    <location>
        <begin position="40"/>
        <end position="103"/>
    </location>
</feature>
<dbReference type="RefSeq" id="XP_055868703.1">
    <property type="nucleotide sequence ID" value="XM_056012728.1"/>
</dbReference>
<dbReference type="CDD" id="cd00038">
    <property type="entry name" value="CAP_ED"/>
    <property type="match status" value="1"/>
</dbReference>
<evidence type="ECO:0000256" key="8">
    <source>
        <dbReference type="ARBA" id="ARBA00023303"/>
    </source>
</evidence>
<dbReference type="InterPro" id="IPR014710">
    <property type="entry name" value="RmlC-like_jellyroll"/>
</dbReference>
<dbReference type="Gene3D" id="2.60.120.10">
    <property type="entry name" value="Jelly Rolls"/>
    <property type="match status" value="1"/>
</dbReference>
<feature type="region of interest" description="Disordered" evidence="10">
    <location>
        <begin position="859"/>
        <end position="886"/>
    </location>
</feature>
<keyword evidence="9" id="KW-0175">Coiled coil</keyword>
<dbReference type="SUPFAM" id="SSF81324">
    <property type="entry name" value="Voltage-gated potassium channels"/>
    <property type="match status" value="1"/>
</dbReference>
<feature type="coiled-coil region" evidence="9">
    <location>
        <begin position="1056"/>
        <end position="1083"/>
    </location>
</feature>
<dbReference type="KEGG" id="bgt:106056491"/>
<dbReference type="InterPro" id="IPR018490">
    <property type="entry name" value="cNMP-bd_dom_sf"/>
</dbReference>
<dbReference type="EnsemblMetazoa" id="BGLB016836-RA">
    <property type="protein sequence ID" value="BGLB016836-PA"/>
    <property type="gene ID" value="BGLB016836"/>
</dbReference>
<evidence type="ECO:0000256" key="10">
    <source>
        <dbReference type="SAM" id="MobiDB-lite"/>
    </source>
</evidence>
<evidence type="ECO:0000256" key="9">
    <source>
        <dbReference type="SAM" id="Coils"/>
    </source>
</evidence>
<protein>
    <submittedName>
        <fullName evidence="16 17">Cyclic nucleotide-gated cation channel beta-1-like</fullName>
    </submittedName>
</protein>
<comment type="subcellular location">
    <subcellularLocation>
        <location evidence="1">Membrane</location>
        <topology evidence="1">Multi-pass membrane protein</topology>
    </subcellularLocation>
</comment>
<feature type="region of interest" description="Disordered" evidence="10">
    <location>
        <begin position="1108"/>
        <end position="1135"/>
    </location>
</feature>
<dbReference type="PANTHER" id="PTHR45638">
    <property type="entry name" value="CYCLIC NUCLEOTIDE-GATED CATION CHANNEL SUBUNIT A"/>
    <property type="match status" value="1"/>
</dbReference>
<evidence type="ECO:0000313" key="14">
    <source>
        <dbReference type="Proteomes" id="UP000076420"/>
    </source>
</evidence>
<evidence type="ECO:0000256" key="1">
    <source>
        <dbReference type="ARBA" id="ARBA00004141"/>
    </source>
</evidence>
<accession>A0A2C9K9X3</accession>
<organism evidence="13 14">
    <name type="scientific">Biomphalaria glabrata</name>
    <name type="common">Bloodfluke planorb</name>
    <name type="synonym">Freshwater snail</name>
    <dbReference type="NCBI Taxonomy" id="6526"/>
    <lineage>
        <taxon>Eukaryota</taxon>
        <taxon>Metazoa</taxon>
        <taxon>Spiralia</taxon>
        <taxon>Lophotrochozoa</taxon>
        <taxon>Mollusca</taxon>
        <taxon>Gastropoda</taxon>
        <taxon>Heterobranchia</taxon>
        <taxon>Euthyneura</taxon>
        <taxon>Panpulmonata</taxon>
        <taxon>Hygrophila</taxon>
        <taxon>Lymnaeoidea</taxon>
        <taxon>Planorbidae</taxon>
        <taxon>Biomphalaria</taxon>
    </lineage>
</organism>
<dbReference type="VEuPathDB" id="VectorBase:BGLB016836"/>
<keyword evidence="6 11" id="KW-0472">Membrane</keyword>
<feature type="region of interest" description="Disordered" evidence="10">
    <location>
        <begin position="1037"/>
        <end position="1056"/>
    </location>
</feature>
<evidence type="ECO:0000256" key="11">
    <source>
        <dbReference type="SAM" id="Phobius"/>
    </source>
</evidence>
<reference evidence="13" key="1">
    <citation type="submission" date="2020-05" db="UniProtKB">
        <authorList>
            <consortium name="EnsemblMetazoa"/>
        </authorList>
    </citation>
    <scope>IDENTIFICATION</scope>
    <source>
        <strain evidence="13">BB02</strain>
    </source>
</reference>
<dbReference type="GO" id="GO:0005886">
    <property type="term" value="C:plasma membrane"/>
    <property type="evidence" value="ECO:0007669"/>
    <property type="project" value="TreeGrafter"/>
</dbReference>
<feature type="transmembrane region" description="Helical" evidence="11">
    <location>
        <begin position="318"/>
        <end position="337"/>
    </location>
</feature>
<dbReference type="Pfam" id="PF00027">
    <property type="entry name" value="cNMP_binding"/>
    <property type="match status" value="1"/>
</dbReference>
<dbReference type="AlphaFoldDB" id="A0A2C9K9X3"/>
<dbReference type="Pfam" id="PF00520">
    <property type="entry name" value="Ion_trans"/>
    <property type="match status" value="1"/>
</dbReference>
<dbReference type="GO" id="GO:0044877">
    <property type="term" value="F:protein-containing complex binding"/>
    <property type="evidence" value="ECO:0007669"/>
    <property type="project" value="TreeGrafter"/>
</dbReference>
<dbReference type="GO" id="GO:0017071">
    <property type="term" value="C:intracellular cyclic nucleotide activated cation channel complex"/>
    <property type="evidence" value="ECO:0007669"/>
    <property type="project" value="TreeGrafter"/>
</dbReference>
<feature type="transmembrane region" description="Helical" evidence="11">
    <location>
        <begin position="398"/>
        <end position="427"/>
    </location>
</feature>
<dbReference type="InterPro" id="IPR005821">
    <property type="entry name" value="Ion_trans_dom"/>
</dbReference>
<evidence type="ECO:0000313" key="15">
    <source>
        <dbReference type="Proteomes" id="UP001165740"/>
    </source>
</evidence>
<feature type="compositionally biased region" description="Acidic residues" evidence="10">
    <location>
        <begin position="42"/>
        <end position="61"/>
    </location>
</feature>
<name>A0A2C9K9X3_BIOGL</name>
<keyword evidence="2" id="KW-0813">Transport</keyword>
<sequence>MSGVLTRRKPGESGVSVRYTPCAKSELQADGADELAHNEITIVEEDSREDLQEDEDEEDERTESGSGSTGRLFRTHRGIGLAEQQRRLGGSSSVAGGSDSGGGDRACDEVGHIFYNNEHCNEPDDFYDEERSRLRDGPERGLGGTSSAAPLYLSRSPQHQAAVTANGPRTLPPGSIFTSQSTSTDRVKLIGERLSSSDRISLSSPIYSSKVIEQKAKSTSKQSLLDLFSSRLDRVKVNRKRFSLAQTSLMKKPRPSDGNIIAHTTRTQRRQRRKEIKRDFGRKSIKGDNRIETPASVSSDRDGCNWTFVFDPSGRLCYWWSSVVSVAFLYNFWVLIYRFAFQEINSNNIAIWFTLDYTADLLYILDIAFHFRSGYLEDGVLQTDPTKLRIHYMNTTMFYIDCLCLLPIDFLYLSIGFCSILRCFRLVKVYRFWSFLDRTERHTNYPNVIRTATLIHYLLALFHWNACLYFILVSKMDKLSSTWAFPKDKDTLLQYLHALYWSVRTLTTIGDPPTPKSLLEYLFVIFELLFALLLFATVLGHIANIVTNVSAARKEFQARLDGVKTYMALRRVPLKLQDRVIKWFDYLWMCNKSADEEKSLSLLPDKLKAEIAIHVHLDTLKRVEIFQATEAGFLCELVLRLRPVLFSPGDYICRKGEVGKEMYIVNRGRLHVVADNGKTVLATLKPGSYFGEISILNMGTAGNRRTASVKSVGYSDLFCLSKKDLWDVLKEYPAARVKLEAIAVKRLEKYKKAPLEKVSMSRSRSTPGLVESTGKTPLDSMIMYRHHTLPVSLLHKDGSSTAAAANRDDHALKTLTNTQSEDNLISRCVTDQPRRLSSDSQHPVGNLTTSMTISSMTSYCGTPPQKSPVTTEAARNPFSAPSSPKVTTYHIRDNTAVVNSAPLVNGHATLGHLTPHHGQPPSLVPAAAQYAYHNMSFIGTGQPINFLSPFCAPQSTFPASPNPFPGSPASFQNSPAPSLILPQPPSTPSSHGGLLSLAATASPIPSYPHSPSLLHHSPHGMVPTSSQLQLQTQFSSGLIHSPHSPLPAREREPSPSDTLLKEITRLRERLAQLEGENSALTVKLNQQQWDVESRLTELEMHICQSDSVASTDFDGESLRQDSKSTPPTVNRESII</sequence>
<evidence type="ECO:0000256" key="5">
    <source>
        <dbReference type="ARBA" id="ARBA00023065"/>
    </source>
</evidence>
<dbReference type="RefSeq" id="XP_055868702.1">
    <property type="nucleotide sequence ID" value="XM_056012727.1"/>
</dbReference>
<dbReference type="Gene3D" id="1.10.287.630">
    <property type="entry name" value="Helix hairpin bin"/>
    <property type="match status" value="1"/>
</dbReference>
<dbReference type="STRING" id="6526.A0A2C9K9X3"/>
<proteinExistence type="predicted"/>
<dbReference type="GO" id="GO:0030553">
    <property type="term" value="F:cGMP binding"/>
    <property type="evidence" value="ECO:0007669"/>
    <property type="project" value="TreeGrafter"/>
</dbReference>
<feature type="transmembrane region" description="Helical" evidence="11">
    <location>
        <begin position="349"/>
        <end position="371"/>
    </location>
</feature>
<dbReference type="OrthoDB" id="421226at2759"/>
<keyword evidence="15" id="KW-1185">Reference proteome</keyword>
<evidence type="ECO:0000256" key="6">
    <source>
        <dbReference type="ARBA" id="ARBA00023136"/>
    </source>
</evidence>
<feature type="region of interest" description="Disordered" evidence="10">
    <location>
        <begin position="958"/>
        <end position="995"/>
    </location>
</feature>
<keyword evidence="4 11" id="KW-1133">Transmembrane helix</keyword>
<dbReference type="PROSITE" id="PS00888">
    <property type="entry name" value="CNMP_BINDING_1"/>
    <property type="match status" value="1"/>
</dbReference>
<dbReference type="SUPFAM" id="SSF51206">
    <property type="entry name" value="cAMP-binding domain-like"/>
    <property type="match status" value="1"/>
</dbReference>
<dbReference type="FunFam" id="2.60.120.10:FF:000002">
    <property type="entry name" value="Cyclic nucleotide gated channel alpha 1a"/>
    <property type="match status" value="1"/>
</dbReference>
<evidence type="ECO:0000313" key="17">
    <source>
        <dbReference type="RefSeq" id="XP_055868703.1"/>
    </source>
</evidence>
<dbReference type="OMA" id="ENAAMTV"/>
<evidence type="ECO:0000259" key="12">
    <source>
        <dbReference type="PROSITE" id="PS50042"/>
    </source>
</evidence>
<feature type="domain" description="Cyclic nucleotide-binding" evidence="12">
    <location>
        <begin position="625"/>
        <end position="729"/>
    </location>
</feature>
<gene>
    <name evidence="13" type="primary">106056491</name>
    <name evidence="16 17" type="synonym">LOC106056491</name>
</gene>
<evidence type="ECO:0000256" key="3">
    <source>
        <dbReference type="ARBA" id="ARBA00022692"/>
    </source>
</evidence>
<feature type="compositionally biased region" description="Polar residues" evidence="10">
    <location>
        <begin position="1123"/>
        <end position="1135"/>
    </location>
</feature>
<keyword evidence="7" id="KW-1071">Ligand-gated ion channel</keyword>
<evidence type="ECO:0000256" key="2">
    <source>
        <dbReference type="ARBA" id="ARBA00022448"/>
    </source>
</evidence>
<dbReference type="GO" id="GO:0005222">
    <property type="term" value="F:intracellularly cAMP-activated cation channel activity"/>
    <property type="evidence" value="ECO:0007669"/>
    <property type="project" value="TreeGrafter"/>
</dbReference>
<keyword evidence="8" id="KW-0407">Ion channel</keyword>
<keyword evidence="5" id="KW-0406">Ion transport</keyword>
<dbReference type="FunFam" id="1.10.287.70:FF:000100">
    <property type="entry name" value="Cyclic nucleotide-gated cation channel"/>
    <property type="match status" value="1"/>
</dbReference>
<reference evidence="16 17" key="2">
    <citation type="submission" date="2025-04" db="UniProtKB">
        <authorList>
            <consortium name="RefSeq"/>
        </authorList>
    </citation>
    <scope>IDENTIFICATION</scope>
</reference>
<dbReference type="Proteomes" id="UP001165740">
    <property type="component" value="Chromosome 15"/>
</dbReference>
<evidence type="ECO:0000256" key="4">
    <source>
        <dbReference type="ARBA" id="ARBA00022989"/>
    </source>
</evidence>
<dbReference type="PROSITE" id="PS50042">
    <property type="entry name" value="CNMP_BINDING_3"/>
    <property type="match status" value="1"/>
</dbReference>